<evidence type="ECO:0000256" key="1">
    <source>
        <dbReference type="SAM" id="MobiDB-lite"/>
    </source>
</evidence>
<feature type="signal peptide" evidence="2">
    <location>
        <begin position="1"/>
        <end position="25"/>
    </location>
</feature>
<dbReference type="EMBL" id="FNVA01000007">
    <property type="protein sequence ID" value="SEG60209.1"/>
    <property type="molecule type" value="Genomic_DNA"/>
</dbReference>
<evidence type="ECO:0000313" key="5">
    <source>
        <dbReference type="Proteomes" id="UP000236728"/>
    </source>
</evidence>
<proteinExistence type="predicted"/>
<feature type="region of interest" description="Disordered" evidence="1">
    <location>
        <begin position="329"/>
        <end position="397"/>
    </location>
</feature>
<feature type="compositionally biased region" description="Pro residues" evidence="1">
    <location>
        <begin position="488"/>
        <end position="498"/>
    </location>
</feature>
<name>A0A1H6BHL1_9BACT</name>
<feature type="compositionally biased region" description="Low complexity" evidence="1">
    <location>
        <begin position="337"/>
        <end position="348"/>
    </location>
</feature>
<keyword evidence="5" id="KW-1185">Reference proteome</keyword>
<sequence length="513" mass="56592">MQARWRSFLLLFVTLAFFPAHPAGAYSLLTHEQLIDLTWDSSIVPLIRSRYPTITPAELEHARAYAYGGCVIQDIGYYPFGDAFFSDLTHYVRSGDFVINLFRNAGNADELAFAVGALSHYIGDSVGHATATNVAVPVEFPKLAKKYGKSVNYAEGAHQHVQTEFAFDIDEIAQHRLAPVHYLRHVGLEVPVRQLSLAFYQTYGLREDFTDTRHHRINVGTYRWAVHGFIPRIAYAVTILHRKHEPTELDSPDVQRLIRETTAVAQKNDWDQYRRKAGIGTYTLAGFLYILPKVDQLSLAAVKGPTQETEARYVHSVLLSTDLLNGELRRFTPPPATRSTATLAAASDTHSDPPASDPLPAQPGAEQTIPRDSNDPRHPLLNRDLDTGSPVRPSGYRLTDDTYATLLHRLTLTPAAPVPPGIKDDILAYYANLDLPFATKKKPELWAQVLKDLDTLRPMPTSTEPIPFPTYADGSGDPGPAGGHPTTPSDPTPSPAKPASPGQAPGPDSRMTR</sequence>
<keyword evidence="2" id="KW-0732">Signal</keyword>
<evidence type="ECO:0000313" key="4">
    <source>
        <dbReference type="EMBL" id="SEG60209.1"/>
    </source>
</evidence>
<evidence type="ECO:0000256" key="2">
    <source>
        <dbReference type="SAM" id="SignalP"/>
    </source>
</evidence>
<feature type="region of interest" description="Disordered" evidence="1">
    <location>
        <begin position="457"/>
        <end position="513"/>
    </location>
</feature>
<feature type="chain" id="PRO_5009293737" evidence="2">
    <location>
        <begin position="26"/>
        <end position="513"/>
    </location>
</feature>
<dbReference type="RefSeq" id="WP_103934580.1">
    <property type="nucleotide sequence ID" value="NZ_FNVA01000007.1"/>
</dbReference>
<feature type="compositionally biased region" description="Basic and acidic residues" evidence="1">
    <location>
        <begin position="372"/>
        <end position="386"/>
    </location>
</feature>
<evidence type="ECO:0000259" key="3">
    <source>
        <dbReference type="Pfam" id="PF00882"/>
    </source>
</evidence>
<dbReference type="Proteomes" id="UP000236728">
    <property type="component" value="Unassembled WGS sequence"/>
</dbReference>
<organism evidence="4 5">
    <name type="scientific">Bryocella elongata</name>
    <dbReference type="NCBI Taxonomy" id="863522"/>
    <lineage>
        <taxon>Bacteria</taxon>
        <taxon>Pseudomonadati</taxon>
        <taxon>Acidobacteriota</taxon>
        <taxon>Terriglobia</taxon>
        <taxon>Terriglobales</taxon>
        <taxon>Acidobacteriaceae</taxon>
        <taxon>Bryocella</taxon>
    </lineage>
</organism>
<reference evidence="4 5" key="1">
    <citation type="submission" date="2016-10" db="EMBL/GenBank/DDBJ databases">
        <authorList>
            <person name="de Groot N.N."/>
        </authorList>
    </citation>
    <scope>NUCLEOTIDE SEQUENCE [LARGE SCALE GENOMIC DNA]</scope>
    <source>
        <strain evidence="4 5">DSM 22489</strain>
    </source>
</reference>
<dbReference type="AlphaFoldDB" id="A0A1H6BHL1"/>
<gene>
    <name evidence="4" type="ORF">SAMN05421819_3712</name>
</gene>
<dbReference type="Pfam" id="PF00882">
    <property type="entry name" value="Zn_dep_PLPC"/>
    <property type="match status" value="1"/>
</dbReference>
<dbReference type="InterPro" id="IPR029002">
    <property type="entry name" value="PLPC/GPLD1"/>
</dbReference>
<protein>
    <submittedName>
        <fullName evidence="4">Zinc dependent phospholipase C</fullName>
    </submittedName>
</protein>
<dbReference type="OrthoDB" id="104138at2"/>
<feature type="domain" description="Phospholipase C/D" evidence="3">
    <location>
        <begin position="30"/>
        <end position="203"/>
    </location>
</feature>
<accession>A0A1H6BHL1</accession>